<proteinExistence type="inferred from homology"/>
<dbReference type="InterPro" id="IPR003749">
    <property type="entry name" value="ThiS/MoaD-like"/>
</dbReference>
<dbReference type="UniPathway" id="UPA00344"/>
<dbReference type="NCBIfam" id="TIGR01682">
    <property type="entry name" value="moaD"/>
    <property type="match status" value="1"/>
</dbReference>
<evidence type="ECO:0000256" key="1">
    <source>
        <dbReference type="ARBA" id="ARBA00022741"/>
    </source>
</evidence>
<evidence type="ECO:0000256" key="2">
    <source>
        <dbReference type="ARBA" id="ARBA00024200"/>
    </source>
</evidence>
<dbReference type="InterPro" id="IPR016155">
    <property type="entry name" value="Mopterin_synth/thiamin_S_b"/>
</dbReference>
<dbReference type="AlphaFoldDB" id="A0A2K8UCV3"/>
<sequence>MIRIRYFAHLRETLGTADEQLAPVPEIATVADLVAYLRARGGVWAQALVPGERLMVAVNQELARPETRVRDTDEVALFPPVTGG</sequence>
<dbReference type="Pfam" id="PF02597">
    <property type="entry name" value="ThiS"/>
    <property type="match status" value="1"/>
</dbReference>
<dbReference type="PANTHER" id="PTHR33359:SF1">
    <property type="entry name" value="MOLYBDOPTERIN SYNTHASE SULFUR CARRIER SUBUNIT"/>
    <property type="match status" value="1"/>
</dbReference>
<dbReference type="GO" id="GO:0006777">
    <property type="term" value="P:Mo-molybdopterin cofactor biosynthetic process"/>
    <property type="evidence" value="ECO:0007669"/>
    <property type="project" value="InterPro"/>
</dbReference>
<dbReference type="KEGG" id="tsy:THSYN_22085"/>
<keyword evidence="1" id="KW-0547">Nucleotide-binding</keyword>
<evidence type="ECO:0000313" key="4">
    <source>
        <dbReference type="EMBL" id="AUB83365.1"/>
    </source>
</evidence>
<dbReference type="GO" id="GO:1990133">
    <property type="term" value="C:molybdopterin adenylyltransferase complex"/>
    <property type="evidence" value="ECO:0007669"/>
    <property type="project" value="TreeGrafter"/>
</dbReference>
<dbReference type="Gene3D" id="3.10.20.30">
    <property type="match status" value="1"/>
</dbReference>
<dbReference type="PANTHER" id="PTHR33359">
    <property type="entry name" value="MOLYBDOPTERIN SYNTHASE SULFUR CARRIER SUBUNIT"/>
    <property type="match status" value="1"/>
</dbReference>
<accession>A0A2K8UCV3</accession>
<keyword evidence="5" id="KW-1185">Reference proteome</keyword>
<dbReference type="RefSeq" id="WP_100921055.1">
    <property type="nucleotide sequence ID" value="NZ_CP020370.1"/>
</dbReference>
<dbReference type="InterPro" id="IPR044672">
    <property type="entry name" value="MOCS2A"/>
</dbReference>
<dbReference type="InterPro" id="IPR012675">
    <property type="entry name" value="Beta-grasp_dom_sf"/>
</dbReference>
<gene>
    <name evidence="4" type="ORF">THSYN_22085</name>
</gene>
<dbReference type="CDD" id="cd00754">
    <property type="entry name" value="Ubl_MoaD"/>
    <property type="match status" value="1"/>
</dbReference>
<dbReference type="GO" id="GO:0000166">
    <property type="term" value="F:nucleotide binding"/>
    <property type="evidence" value="ECO:0007669"/>
    <property type="project" value="UniProtKB-KW"/>
</dbReference>
<name>A0A2K8UCV3_9GAMM</name>
<dbReference type="EMBL" id="CP020370">
    <property type="protein sequence ID" value="AUB83365.1"/>
    <property type="molecule type" value="Genomic_DNA"/>
</dbReference>
<evidence type="ECO:0000313" key="5">
    <source>
        <dbReference type="Proteomes" id="UP000232638"/>
    </source>
</evidence>
<protein>
    <recommendedName>
        <fullName evidence="3">Molybdopterin synthase sulfur carrier subunit</fullName>
    </recommendedName>
</protein>
<evidence type="ECO:0000256" key="3">
    <source>
        <dbReference type="ARBA" id="ARBA00024247"/>
    </source>
</evidence>
<organism evidence="4 5">
    <name type="scientific">Candidatus Thiodictyon syntrophicum</name>
    <dbReference type="NCBI Taxonomy" id="1166950"/>
    <lineage>
        <taxon>Bacteria</taxon>
        <taxon>Pseudomonadati</taxon>
        <taxon>Pseudomonadota</taxon>
        <taxon>Gammaproteobacteria</taxon>
        <taxon>Chromatiales</taxon>
        <taxon>Chromatiaceae</taxon>
        <taxon>Thiodictyon</taxon>
    </lineage>
</organism>
<dbReference type="Proteomes" id="UP000232638">
    <property type="component" value="Chromosome"/>
</dbReference>
<dbReference type="SUPFAM" id="SSF54285">
    <property type="entry name" value="MoaD/ThiS"/>
    <property type="match status" value="1"/>
</dbReference>
<reference evidence="4 5" key="1">
    <citation type="submission" date="2017-03" db="EMBL/GenBank/DDBJ databases">
        <title>Complete genome sequence of Candidatus 'Thiodictyon syntrophicum' sp. nov. strain Cad16T, a photolithoautotroph purple sulfur bacterium isolated from an alpine meromictic lake.</title>
        <authorList>
            <person name="Luedin S.M."/>
            <person name="Pothier J.F."/>
            <person name="Danza F."/>
            <person name="Storelli N."/>
            <person name="Wittwer M."/>
            <person name="Tonolla M."/>
        </authorList>
    </citation>
    <scope>NUCLEOTIDE SEQUENCE [LARGE SCALE GENOMIC DNA]</scope>
    <source>
        <strain evidence="4 5">Cad16T</strain>
    </source>
</reference>
<comment type="similarity">
    <text evidence="2">Belongs to the MoaD family.</text>
</comment>
<dbReference type="OrthoDB" id="9801945at2"/>